<name>A0AAW0GM54_9APHY</name>
<gene>
    <name evidence="5" type="ORF">QCA50_001851</name>
</gene>
<feature type="compositionally biased region" description="Low complexity" evidence="3">
    <location>
        <begin position="436"/>
        <end position="463"/>
    </location>
</feature>
<dbReference type="InterPro" id="IPR026847">
    <property type="entry name" value="VPS13"/>
</dbReference>
<reference evidence="5 6" key="1">
    <citation type="submission" date="2022-09" db="EMBL/GenBank/DDBJ databases">
        <authorList>
            <person name="Palmer J.M."/>
        </authorList>
    </citation>
    <scope>NUCLEOTIDE SEQUENCE [LARGE SCALE GENOMIC DNA]</scope>
    <source>
        <strain evidence="5 6">DSM 7382</strain>
    </source>
</reference>
<evidence type="ECO:0000256" key="3">
    <source>
        <dbReference type="SAM" id="MobiDB-lite"/>
    </source>
</evidence>
<dbReference type="PANTHER" id="PTHR16166:SF93">
    <property type="entry name" value="INTERMEMBRANE LIPID TRANSFER PROTEIN VPS13"/>
    <property type="match status" value="1"/>
</dbReference>
<evidence type="ECO:0000259" key="4">
    <source>
        <dbReference type="Pfam" id="PF12624"/>
    </source>
</evidence>
<feature type="region of interest" description="Disordered" evidence="3">
    <location>
        <begin position="1029"/>
        <end position="1051"/>
    </location>
</feature>
<evidence type="ECO:0000256" key="2">
    <source>
        <dbReference type="ARBA" id="ARBA00022448"/>
    </source>
</evidence>
<feature type="region of interest" description="Disordered" evidence="3">
    <location>
        <begin position="840"/>
        <end position="896"/>
    </location>
</feature>
<dbReference type="PANTHER" id="PTHR16166">
    <property type="entry name" value="VACUOLAR PROTEIN SORTING-ASSOCIATED PROTEIN VPS13"/>
    <property type="match status" value="1"/>
</dbReference>
<comment type="caution">
    <text evidence="5">The sequence shown here is derived from an EMBL/GenBank/DDBJ whole genome shotgun (WGS) entry which is preliminary data.</text>
</comment>
<proteinExistence type="inferred from homology"/>
<evidence type="ECO:0000313" key="6">
    <source>
        <dbReference type="Proteomes" id="UP001385951"/>
    </source>
</evidence>
<dbReference type="GO" id="GO:0006623">
    <property type="term" value="P:protein targeting to vacuole"/>
    <property type="evidence" value="ECO:0007669"/>
    <property type="project" value="TreeGrafter"/>
</dbReference>
<keyword evidence="6" id="KW-1185">Reference proteome</keyword>
<feature type="region of interest" description="Disordered" evidence="3">
    <location>
        <begin position="419"/>
        <end position="465"/>
    </location>
</feature>
<dbReference type="InterPro" id="IPR026854">
    <property type="entry name" value="VPS13_N"/>
</dbReference>
<evidence type="ECO:0000256" key="1">
    <source>
        <dbReference type="ARBA" id="ARBA00006545"/>
    </source>
</evidence>
<dbReference type="EMBL" id="JASBNA010000002">
    <property type="protein sequence ID" value="KAK7694663.1"/>
    <property type="molecule type" value="Genomic_DNA"/>
</dbReference>
<protein>
    <recommendedName>
        <fullName evidence="4">Chorein N-terminal domain-containing protein</fullName>
    </recommendedName>
</protein>
<feature type="domain" description="Chorein N-terminal" evidence="4">
    <location>
        <begin position="14"/>
        <end position="1015"/>
    </location>
</feature>
<keyword evidence="2" id="KW-0813">Transport</keyword>
<feature type="compositionally biased region" description="Basic and acidic residues" evidence="3">
    <location>
        <begin position="419"/>
        <end position="431"/>
    </location>
</feature>
<accession>A0AAW0GM54</accession>
<dbReference type="GO" id="GO:0045324">
    <property type="term" value="P:late endosome to vacuole transport"/>
    <property type="evidence" value="ECO:0007669"/>
    <property type="project" value="TreeGrafter"/>
</dbReference>
<dbReference type="Pfam" id="PF12624">
    <property type="entry name" value="VPS13_N"/>
    <property type="match status" value="1"/>
</dbReference>
<organism evidence="5 6">
    <name type="scientific">Cerrena zonata</name>
    <dbReference type="NCBI Taxonomy" id="2478898"/>
    <lineage>
        <taxon>Eukaryota</taxon>
        <taxon>Fungi</taxon>
        <taxon>Dikarya</taxon>
        <taxon>Basidiomycota</taxon>
        <taxon>Agaricomycotina</taxon>
        <taxon>Agaricomycetes</taxon>
        <taxon>Polyporales</taxon>
        <taxon>Cerrenaceae</taxon>
        <taxon>Cerrena</taxon>
    </lineage>
</organism>
<dbReference type="Proteomes" id="UP001385951">
    <property type="component" value="Unassembled WGS sequence"/>
</dbReference>
<comment type="similarity">
    <text evidence="1">Belongs to the VPS13 family.</text>
</comment>
<evidence type="ECO:0000313" key="5">
    <source>
        <dbReference type="EMBL" id="KAK7694663.1"/>
    </source>
</evidence>
<dbReference type="GO" id="GO:0045053">
    <property type="term" value="P:protein retention in Golgi apparatus"/>
    <property type="evidence" value="ECO:0007669"/>
    <property type="project" value="TreeGrafter"/>
</dbReference>
<dbReference type="GO" id="GO:0007005">
    <property type="term" value="P:mitochondrion organization"/>
    <property type="evidence" value="ECO:0007669"/>
    <property type="project" value="TreeGrafter"/>
</dbReference>
<sequence length="1350" mass="151871">MWWLDPGKEVLNILFNRILAPYVENLDMNQVNYGIGQGQLTLHKLQLKKGALDKFRLPVDVVEGHLGKFTLSLHWMNLGNQPVEILIEDVYLLVVPSAEGTYDADEEEKRIQATKFERLENAELLHIQGKAEQAQGDQQQSQGLISSLIGKVINNLQVTVKNIHIRYEDKLSVPGHPFAAGVTLAGFTARSVDENWLPAFIGSTASVIHKLAKLESLAVYFDTDTTSLAGLSHAEFVKRFTELIAHGNQSPEHQFILQPVTGEGRIKMNNQVDKEIPRFDVQLLFDQIGVLLDDNQYRDVISLVDMYHFYIRQHQYQKYRPLQKELDENKPRALLRFATTAILEEVRDRKKKWTWTYFAERRDDRHRYVDLFKQKQMGPLTPPNTSTLEALEKKLSYEDIRFYRSIARSQLRKDMAWQRKQEEERQKKQQEQAKGSWSSWIWGSSSASSSSETSTTSLDTTFTGEMTEEQRKELYEVLDYDEKSALLAESFQAPRDALKARVVATLNRGSFALKTDPHGANKEIISIVSESLNSTFIQRPDNFEVTLSLGGFAIRDGTTTNTLYPLIVHVQESKSGVTTPIQDGKLISGSKDSEDPFFFLKFENNPLDERADSALTVKMRYMEIVYHRGYVEAIYKFFKPPASQLESVEALLDVASETLEGLRRETRAGLEYALQTHKTVDVQMDLNAPIIIIPEDITTNKCKHLVIDAGHISIESELANKAAIKEIQAKRKQQYTDEDYQQLESMMYDRLSVRLESAQFVIGNDLQSCLEALTSASHDNLHLLERINIDLQVQNSIVPTAYNLAKLKVSGHLPTLKVNLSDTKYKSLMRLIDVAIPKLDDDEAGQRPPPNPLAGPQPKSGFRLTSGLFGPTEQEYNVDDEGDKEDKPGIPVSTSMDDDEFFEAEAGDSNENPQLRQHTIELDFQVDILRASLSRSTSDGSEREVGSVSFEQFRLGFAMAKYVMNVDVSPGSSLHERRPVWEKASPTTYEGIDQSVDIKVSTVVVRAAPEPVISLYDFIMNTFVPNRSTPPPAIEAPPETTPTVDSPEPTPTVVQGAVEKIRVLVKLASVQVLLINDDIQIATLSLSTADVAILLRGSTLRVNARLSSLSLTDDSDVHTSLAEFKDILSIEGSNFADFQYQTFDPSDKETYKGYNSSVYLSTGSLKVHYLEQPLHDIYVFLLKLAEFKGLYDAATEAAVQRASEIERMQFNVVIKSPIIIFPSNPQESIDIFTMHLGEFNAHNSYDDVGGHIEAGVSGILLASTIYYNNTPSMLKLIDDININAKITQYAGIDRNKEFDRPDTQISVKISDVRLQLTQVSIVSSSNSLNPLPGCWMSPRISKAKYPNQPQ</sequence>